<keyword evidence="4" id="KW-0045">Antibiotic biosynthesis</keyword>
<sequence>MTVLAADRVGVTEWITKHRNDVRDALAERGSIVIRGLAAPGADQVTEALSVLGAAPTTDREPFAHRRRYADGVYSSTTWPAGQAMCMHHESSYSLDVPTLLLFSCRTPPESGGALGLADSARVLRALPRRLVERFGQQGWILRRAFTGEIGASVAEAFGTSDRADVDRYCRANAIDARWTGAVLHTSQHRSAVVRHPADGMLCWFNQVAFLSEWTMDADVREFVADAHGLDSLPFSTRYGNGDPIEEDVIDTIAGVYDEHTERVPLSAGDLVVVDNVRTAHSREAYTGDRDVVVGMGAPLRHSGIGDRS</sequence>
<comment type="cofactor">
    <cofactor evidence="1">
        <name>Fe(2+)</name>
        <dbReference type="ChEBI" id="CHEBI:29033"/>
    </cofactor>
</comment>
<keyword evidence="2" id="KW-0560">Oxidoreductase</keyword>
<dbReference type="InterPro" id="IPR042098">
    <property type="entry name" value="TauD-like_sf"/>
</dbReference>
<protein>
    <submittedName>
        <fullName evidence="6">Peptide synthase</fullName>
    </submittedName>
</protein>
<proteinExistence type="predicted"/>
<dbReference type="InterPro" id="IPR050411">
    <property type="entry name" value="AlphaKG_dependent_hydroxylases"/>
</dbReference>
<dbReference type="PANTHER" id="PTHR10696">
    <property type="entry name" value="GAMMA-BUTYROBETAINE HYDROXYLASE-RELATED"/>
    <property type="match status" value="1"/>
</dbReference>
<evidence type="ECO:0000256" key="3">
    <source>
        <dbReference type="ARBA" id="ARBA00023004"/>
    </source>
</evidence>
<evidence type="ECO:0000313" key="7">
    <source>
        <dbReference type="Proteomes" id="UP000654257"/>
    </source>
</evidence>
<dbReference type="EMBL" id="BMCU01000003">
    <property type="protein sequence ID" value="GGG13618.1"/>
    <property type="molecule type" value="Genomic_DNA"/>
</dbReference>
<dbReference type="Gene3D" id="3.60.130.10">
    <property type="entry name" value="Clavaminate synthase-like"/>
    <property type="match status" value="1"/>
</dbReference>
<dbReference type="AlphaFoldDB" id="A0A917D7E0"/>
<evidence type="ECO:0000256" key="1">
    <source>
        <dbReference type="ARBA" id="ARBA00001954"/>
    </source>
</evidence>
<reference evidence="6" key="1">
    <citation type="journal article" date="2014" name="Int. J. Syst. Evol. Microbiol.">
        <title>Complete genome sequence of Corynebacterium casei LMG S-19264T (=DSM 44701T), isolated from a smear-ripened cheese.</title>
        <authorList>
            <consortium name="US DOE Joint Genome Institute (JGI-PGF)"/>
            <person name="Walter F."/>
            <person name="Albersmeier A."/>
            <person name="Kalinowski J."/>
            <person name="Ruckert C."/>
        </authorList>
    </citation>
    <scope>NUCLEOTIDE SEQUENCE</scope>
    <source>
        <strain evidence="6">CCM 7905</strain>
    </source>
</reference>
<dbReference type="GO" id="GO:0017000">
    <property type="term" value="P:antibiotic biosynthetic process"/>
    <property type="evidence" value="ECO:0007669"/>
    <property type="project" value="UniProtKB-KW"/>
</dbReference>
<keyword evidence="7" id="KW-1185">Reference proteome</keyword>
<evidence type="ECO:0000256" key="4">
    <source>
        <dbReference type="ARBA" id="ARBA00023194"/>
    </source>
</evidence>
<gene>
    <name evidence="6" type="ORF">GCM10007304_29580</name>
</gene>
<dbReference type="Pfam" id="PF02668">
    <property type="entry name" value="TauD"/>
    <property type="match status" value="1"/>
</dbReference>
<reference evidence="6" key="2">
    <citation type="submission" date="2020-09" db="EMBL/GenBank/DDBJ databases">
        <authorList>
            <person name="Sun Q."/>
            <person name="Sedlacek I."/>
        </authorList>
    </citation>
    <scope>NUCLEOTIDE SEQUENCE</scope>
    <source>
        <strain evidence="6">CCM 7905</strain>
    </source>
</reference>
<dbReference type="SUPFAM" id="SSF51197">
    <property type="entry name" value="Clavaminate synthase-like"/>
    <property type="match status" value="1"/>
</dbReference>
<dbReference type="GO" id="GO:0016491">
    <property type="term" value="F:oxidoreductase activity"/>
    <property type="evidence" value="ECO:0007669"/>
    <property type="project" value="UniProtKB-KW"/>
</dbReference>
<dbReference type="Proteomes" id="UP000654257">
    <property type="component" value="Unassembled WGS sequence"/>
</dbReference>
<dbReference type="InterPro" id="IPR003819">
    <property type="entry name" value="TauD/TfdA-like"/>
</dbReference>
<keyword evidence="3" id="KW-0408">Iron</keyword>
<evidence type="ECO:0000313" key="6">
    <source>
        <dbReference type="EMBL" id="GGG13618.1"/>
    </source>
</evidence>
<evidence type="ECO:0000259" key="5">
    <source>
        <dbReference type="Pfam" id="PF02668"/>
    </source>
</evidence>
<organism evidence="6 7">
    <name type="scientific">Rhodococcoides trifolii</name>
    <dbReference type="NCBI Taxonomy" id="908250"/>
    <lineage>
        <taxon>Bacteria</taxon>
        <taxon>Bacillati</taxon>
        <taxon>Actinomycetota</taxon>
        <taxon>Actinomycetes</taxon>
        <taxon>Mycobacteriales</taxon>
        <taxon>Nocardiaceae</taxon>
        <taxon>Rhodococcoides</taxon>
    </lineage>
</organism>
<accession>A0A917D7E0</accession>
<name>A0A917D7E0_9NOCA</name>
<evidence type="ECO:0000256" key="2">
    <source>
        <dbReference type="ARBA" id="ARBA00023002"/>
    </source>
</evidence>
<feature type="domain" description="TauD/TfdA-like" evidence="5">
    <location>
        <begin position="11"/>
        <end position="293"/>
    </location>
</feature>
<dbReference type="PANTHER" id="PTHR10696:SF56">
    <property type="entry name" value="TAUD_TFDA-LIKE DOMAIN-CONTAINING PROTEIN"/>
    <property type="match status" value="1"/>
</dbReference>
<dbReference type="RefSeq" id="WP_188545621.1">
    <property type="nucleotide sequence ID" value="NZ_BMCU01000003.1"/>
</dbReference>
<comment type="caution">
    <text evidence="6">The sequence shown here is derived from an EMBL/GenBank/DDBJ whole genome shotgun (WGS) entry which is preliminary data.</text>
</comment>